<dbReference type="GeneTree" id="ENSGT00390000004181"/>
<reference evidence="3" key="1">
    <citation type="journal article" date="2014" name="Science">
        <title>Nonhuman genetics. Genomic basis for the convergent evolution of electric organs.</title>
        <authorList>
            <person name="Gallant J.R."/>
            <person name="Traeger L.L."/>
            <person name="Volkening J.D."/>
            <person name="Moffett H."/>
            <person name="Chen P.H."/>
            <person name="Novina C.D."/>
            <person name="Phillips G.N.Jr."/>
            <person name="Anand R."/>
            <person name="Wells G.B."/>
            <person name="Pinch M."/>
            <person name="Guth R."/>
            <person name="Unguez G.A."/>
            <person name="Albert J.S."/>
            <person name="Zakon H.H."/>
            <person name="Samanta M.P."/>
            <person name="Sussman M.R."/>
        </authorList>
    </citation>
    <scope>NUCLEOTIDE SEQUENCE [LARGE SCALE GENOMIC DNA]</scope>
</reference>
<accession>A0A4W4DMD8</accession>
<evidence type="ECO:0000256" key="1">
    <source>
        <dbReference type="SAM" id="MobiDB-lite"/>
    </source>
</evidence>
<dbReference type="AlphaFoldDB" id="A0A4W4DMD8"/>
<dbReference type="PANTHER" id="PTHR28457:SF3">
    <property type="entry name" value="CILIARY-ASSOCIATED CALCIUM-BINDING COILED-COIL PROTEIN 1"/>
    <property type="match status" value="1"/>
</dbReference>
<dbReference type="OMA" id="TELMACT"/>
<name>A0A4W4DMD8_ELEEL</name>
<dbReference type="STRING" id="8005.ENSEEEP00000000184"/>
<reference evidence="2" key="3">
    <citation type="submission" date="2020-05" db="EMBL/GenBank/DDBJ databases">
        <title>Electrophorus electricus (electric eel) genome, fEleEle1, primary haplotype.</title>
        <authorList>
            <person name="Myers G."/>
            <person name="Meyer A."/>
            <person name="Fedrigo O."/>
            <person name="Formenti G."/>
            <person name="Rhie A."/>
            <person name="Tracey A."/>
            <person name="Sims Y."/>
            <person name="Jarvis E.D."/>
        </authorList>
    </citation>
    <scope>NUCLEOTIDE SEQUENCE [LARGE SCALE GENOMIC DNA]</scope>
</reference>
<dbReference type="Ensembl" id="ENSEEET00000000190.2">
    <property type="protein sequence ID" value="ENSEEEP00000000184.2"/>
    <property type="gene ID" value="ENSEEEG00000000141.2"/>
</dbReference>
<organism evidence="2 3">
    <name type="scientific">Electrophorus electricus</name>
    <name type="common">Electric eel</name>
    <name type="synonym">Gymnotus electricus</name>
    <dbReference type="NCBI Taxonomy" id="8005"/>
    <lineage>
        <taxon>Eukaryota</taxon>
        <taxon>Metazoa</taxon>
        <taxon>Chordata</taxon>
        <taxon>Craniata</taxon>
        <taxon>Vertebrata</taxon>
        <taxon>Euteleostomi</taxon>
        <taxon>Actinopterygii</taxon>
        <taxon>Neopterygii</taxon>
        <taxon>Teleostei</taxon>
        <taxon>Ostariophysi</taxon>
        <taxon>Gymnotiformes</taxon>
        <taxon>Gymnotoidei</taxon>
        <taxon>Gymnotidae</taxon>
        <taxon>Electrophorus</taxon>
    </lineage>
</organism>
<evidence type="ECO:0000313" key="2">
    <source>
        <dbReference type="Ensembl" id="ENSEEEP00000000184.2"/>
    </source>
</evidence>
<sequence length="323" mass="36615">MAGLERARERVNSAENPNIVPEKKDVLSNENGAAEILPQWTLLPQEQIRLLCGVSVDEVQLQFEDVLNLKKHQTCLQEAALLDCFVAGFWWAKEMNFTCQQISFIMAVLQLLLDNINDKQMSFIENFKVLTQTLLATRKSTASVDTDVNPLFNSDQIRSITDYFRIGVFQHYKLYEFLFNHPRDEMLLGMERNVEIFNCTDFAAPLEEGMPADVYFRYIAPPHTTPPDQGLDDRLEKNEEDPGEGKQGKMCETLQGFGAEDVQEVLGEVAKEMLAKLQVLSVIQGDPSQMSIVLLLLSNSSHNYSNARSLVYIFKIALAHVSF</sequence>
<dbReference type="InterPro" id="IPR032727">
    <property type="entry name" value="CLAMP"/>
</dbReference>
<dbReference type="PANTHER" id="PTHR28457">
    <property type="entry name" value="COILED-COIL DOMAIN-CONTAINING PROTEIN 189"/>
    <property type="match status" value="1"/>
</dbReference>
<dbReference type="Proteomes" id="UP000314983">
    <property type="component" value="Chromosome 14"/>
</dbReference>
<evidence type="ECO:0008006" key="4">
    <source>
        <dbReference type="Google" id="ProtNLM"/>
    </source>
</evidence>
<reference evidence="2" key="4">
    <citation type="submission" date="2025-08" db="UniProtKB">
        <authorList>
            <consortium name="Ensembl"/>
        </authorList>
    </citation>
    <scope>IDENTIFICATION</scope>
</reference>
<dbReference type="Pfam" id="PF14769">
    <property type="entry name" value="CLAMP"/>
    <property type="match status" value="1"/>
</dbReference>
<feature type="region of interest" description="Disordered" evidence="1">
    <location>
        <begin position="224"/>
        <end position="248"/>
    </location>
</feature>
<evidence type="ECO:0000313" key="3">
    <source>
        <dbReference type="Proteomes" id="UP000314983"/>
    </source>
</evidence>
<gene>
    <name evidence="2" type="primary">cabcoco1</name>
</gene>
<keyword evidence="3" id="KW-1185">Reference proteome</keyword>
<reference evidence="2" key="5">
    <citation type="submission" date="2025-09" db="UniProtKB">
        <authorList>
            <consortium name="Ensembl"/>
        </authorList>
    </citation>
    <scope>IDENTIFICATION</scope>
</reference>
<reference evidence="3" key="2">
    <citation type="journal article" date="2017" name="Sci. Adv.">
        <title>A tail of two voltages: Proteomic comparison of the three electric organs of the electric eel.</title>
        <authorList>
            <person name="Traeger L.L."/>
            <person name="Sabat G."/>
            <person name="Barrett-Wilt G.A."/>
            <person name="Wells G.B."/>
            <person name="Sussman M.R."/>
        </authorList>
    </citation>
    <scope>NUCLEOTIDE SEQUENCE [LARGE SCALE GENOMIC DNA]</scope>
</reference>
<protein>
    <recommendedName>
        <fullName evidence="4">Ciliary associated calcium binding coiled-coil 1</fullName>
    </recommendedName>
</protein>
<proteinExistence type="predicted"/>